<dbReference type="EMBL" id="MU790549">
    <property type="protein sequence ID" value="KAJ3998884.1"/>
    <property type="molecule type" value="Genomic_DNA"/>
</dbReference>
<dbReference type="SUPFAM" id="SSF51905">
    <property type="entry name" value="FAD/NAD(P)-binding domain"/>
    <property type="match status" value="1"/>
</dbReference>
<dbReference type="Gene3D" id="3.50.50.60">
    <property type="entry name" value="FAD/NAD(P)-binding domain"/>
    <property type="match status" value="1"/>
</dbReference>
<evidence type="ECO:0000313" key="8">
    <source>
        <dbReference type="EMBL" id="KAJ3998884.1"/>
    </source>
</evidence>
<keyword evidence="7" id="KW-0503">Monooxygenase</keyword>
<evidence type="ECO:0000256" key="3">
    <source>
        <dbReference type="ARBA" id="ARBA00022630"/>
    </source>
</evidence>
<comment type="similarity">
    <text evidence="2">Belongs to the FAD-binding monooxygenase family.</text>
</comment>
<keyword evidence="3" id="KW-0285">Flavoprotein</keyword>
<protein>
    <recommendedName>
        <fullName evidence="10">NAD(P)/FAD-dependent oxidoreductase</fullName>
    </recommendedName>
</protein>
<organism evidence="8 9">
    <name type="scientific">Lentinula boryana</name>
    <dbReference type="NCBI Taxonomy" id="40481"/>
    <lineage>
        <taxon>Eukaryota</taxon>
        <taxon>Fungi</taxon>
        <taxon>Dikarya</taxon>
        <taxon>Basidiomycota</taxon>
        <taxon>Agaricomycotina</taxon>
        <taxon>Agaricomycetes</taxon>
        <taxon>Agaricomycetidae</taxon>
        <taxon>Agaricales</taxon>
        <taxon>Marasmiineae</taxon>
        <taxon>Omphalotaceae</taxon>
        <taxon>Lentinula</taxon>
    </lineage>
</organism>
<gene>
    <name evidence="8" type="ORF">F5050DRAFT_1543206</name>
</gene>
<comment type="cofactor">
    <cofactor evidence="1">
        <name>FAD</name>
        <dbReference type="ChEBI" id="CHEBI:57692"/>
    </cofactor>
</comment>
<name>A0ABQ8QJR2_9AGAR</name>
<sequence length="154" mass="17644">LSFNSRVVSAHWDDSVDRWTVTLEDGQAQFLSLCTGIASRYHMPEFKGEVHHTSRWPEKYDFEGKKVGGIGTGATGVHMIQELAPVVAHLTVFQRMPNLALPMKQRKMSAEEQQKLKDEWYTILFGHRYQTFSGFPHDLVRKPIAETTVEEQVL</sequence>
<proteinExistence type="inferred from homology"/>
<comment type="caution">
    <text evidence="8">The sequence shown here is derived from an EMBL/GenBank/DDBJ whole genome shotgun (WGS) entry which is preliminary data.</text>
</comment>
<feature type="non-terminal residue" evidence="8">
    <location>
        <position position="154"/>
    </location>
</feature>
<keyword evidence="4" id="KW-0274">FAD</keyword>
<dbReference type="PANTHER" id="PTHR43098">
    <property type="entry name" value="L-ORNITHINE N(5)-MONOOXYGENASE-RELATED"/>
    <property type="match status" value="1"/>
</dbReference>
<reference evidence="8" key="1">
    <citation type="submission" date="2022-08" db="EMBL/GenBank/DDBJ databases">
        <authorList>
            <consortium name="DOE Joint Genome Institute"/>
            <person name="Min B."/>
            <person name="Riley R."/>
            <person name="Sierra-Patev S."/>
            <person name="Naranjo-Ortiz M."/>
            <person name="Looney B."/>
            <person name="Konkel Z."/>
            <person name="Slot J.C."/>
            <person name="Sakamoto Y."/>
            <person name="Steenwyk J.L."/>
            <person name="Rokas A."/>
            <person name="Carro J."/>
            <person name="Camarero S."/>
            <person name="Ferreira P."/>
            <person name="Molpeceres G."/>
            <person name="Ruiz-Duenas F.J."/>
            <person name="Serrano A."/>
            <person name="Henrissat B."/>
            <person name="Drula E."/>
            <person name="Hughes K.W."/>
            <person name="Mata J.L."/>
            <person name="Ishikawa N.K."/>
            <person name="Vargas-Isla R."/>
            <person name="Ushijima S."/>
            <person name="Smith C.A."/>
            <person name="Ahrendt S."/>
            <person name="Andreopoulos W."/>
            <person name="He G."/>
            <person name="Labutti K."/>
            <person name="Lipzen A."/>
            <person name="Ng V."/>
            <person name="Sandor L."/>
            <person name="Barry K."/>
            <person name="Martinez A.T."/>
            <person name="Xiao Y."/>
            <person name="Gibbons J.G."/>
            <person name="Terashima K."/>
            <person name="Hibbett D.S."/>
            <person name="Grigoriev I.V."/>
        </authorList>
    </citation>
    <scope>NUCLEOTIDE SEQUENCE</scope>
    <source>
        <strain evidence="8">TFB10827</strain>
    </source>
</reference>
<keyword evidence="9" id="KW-1185">Reference proteome</keyword>
<evidence type="ECO:0000256" key="6">
    <source>
        <dbReference type="ARBA" id="ARBA00023002"/>
    </source>
</evidence>
<keyword evidence="5" id="KW-0521">NADP</keyword>
<evidence type="ECO:0000256" key="7">
    <source>
        <dbReference type="ARBA" id="ARBA00023033"/>
    </source>
</evidence>
<accession>A0ABQ8QJR2</accession>
<evidence type="ECO:0008006" key="10">
    <source>
        <dbReference type="Google" id="ProtNLM"/>
    </source>
</evidence>
<dbReference type="InterPro" id="IPR036188">
    <property type="entry name" value="FAD/NAD-bd_sf"/>
</dbReference>
<evidence type="ECO:0000256" key="5">
    <source>
        <dbReference type="ARBA" id="ARBA00022857"/>
    </source>
</evidence>
<dbReference type="InterPro" id="IPR050775">
    <property type="entry name" value="FAD-binding_Monooxygenases"/>
</dbReference>
<keyword evidence="6" id="KW-0560">Oxidoreductase</keyword>
<evidence type="ECO:0000256" key="2">
    <source>
        <dbReference type="ARBA" id="ARBA00010139"/>
    </source>
</evidence>
<dbReference type="Proteomes" id="UP001163828">
    <property type="component" value="Unassembled WGS sequence"/>
</dbReference>
<dbReference type="PANTHER" id="PTHR43098:SF3">
    <property type="entry name" value="L-ORNITHINE N(5)-MONOOXYGENASE-RELATED"/>
    <property type="match status" value="1"/>
</dbReference>
<evidence type="ECO:0000313" key="9">
    <source>
        <dbReference type="Proteomes" id="UP001163828"/>
    </source>
</evidence>
<evidence type="ECO:0000256" key="1">
    <source>
        <dbReference type="ARBA" id="ARBA00001974"/>
    </source>
</evidence>
<feature type="non-terminal residue" evidence="8">
    <location>
        <position position="1"/>
    </location>
</feature>
<evidence type="ECO:0000256" key="4">
    <source>
        <dbReference type="ARBA" id="ARBA00022827"/>
    </source>
</evidence>